<dbReference type="Proteomes" id="UP000632659">
    <property type="component" value="Unassembled WGS sequence"/>
</dbReference>
<keyword evidence="1" id="KW-0732">Signal</keyword>
<feature type="signal peptide" evidence="1">
    <location>
        <begin position="1"/>
        <end position="21"/>
    </location>
</feature>
<evidence type="ECO:0000313" key="3">
    <source>
        <dbReference type="Proteomes" id="UP000632659"/>
    </source>
</evidence>
<accession>A0A8J6P8W5</accession>
<evidence type="ECO:0000256" key="1">
    <source>
        <dbReference type="SAM" id="SignalP"/>
    </source>
</evidence>
<name>A0A8J6P8W5_9FIRM</name>
<proteinExistence type="predicted"/>
<sequence length="198" mass="21323">MKKLTAILLVAVLSFSFTACSKNSGSDFSSNPESNNSQQITAKDAVELLTAVWKGYPEDNKFAAMGGDLSEENATTDAPGKFDLSDPTALDSTLGFPSALVDKIDDAASLIHMMNANTFTCGTYHVKSSDDINNLAKAIKDNILQKQWMCGFPDKLIIVSVGDYIVSFYGNNEVLGTFQAQLTSTYPSSKVILEEPIA</sequence>
<keyword evidence="3" id="KW-1185">Reference proteome</keyword>
<dbReference type="EMBL" id="JACRTL010000009">
    <property type="protein sequence ID" value="MBC8611895.1"/>
    <property type="molecule type" value="Genomic_DNA"/>
</dbReference>
<feature type="chain" id="PRO_5039082854" evidence="1">
    <location>
        <begin position="22"/>
        <end position="198"/>
    </location>
</feature>
<dbReference type="PROSITE" id="PS51257">
    <property type="entry name" value="PROKAR_LIPOPROTEIN"/>
    <property type="match status" value="1"/>
</dbReference>
<evidence type="ECO:0000313" key="2">
    <source>
        <dbReference type="EMBL" id="MBC8611895.1"/>
    </source>
</evidence>
<reference evidence="2" key="1">
    <citation type="submission" date="2020-08" db="EMBL/GenBank/DDBJ databases">
        <title>Genome public.</title>
        <authorList>
            <person name="Liu C."/>
            <person name="Sun Q."/>
        </authorList>
    </citation>
    <scope>NUCLEOTIDE SEQUENCE</scope>
    <source>
        <strain evidence="2">NSJ-15</strain>
    </source>
</reference>
<protein>
    <submittedName>
        <fullName evidence="2">Bacteriocin transport accessory protein</fullName>
    </submittedName>
</protein>
<dbReference type="AlphaFoldDB" id="A0A8J6P8W5"/>
<comment type="caution">
    <text evidence="2">The sequence shown here is derived from an EMBL/GenBank/DDBJ whole genome shotgun (WGS) entry which is preliminary data.</text>
</comment>
<organism evidence="2 3">
    <name type="scientific">Massiliimalia timonensis</name>
    <dbReference type="NCBI Taxonomy" id="1987501"/>
    <lineage>
        <taxon>Bacteria</taxon>
        <taxon>Bacillati</taxon>
        <taxon>Bacillota</taxon>
        <taxon>Clostridia</taxon>
        <taxon>Eubacteriales</taxon>
        <taxon>Oscillospiraceae</taxon>
        <taxon>Massiliimalia</taxon>
    </lineage>
</organism>
<gene>
    <name evidence="2" type="ORF">H8702_12425</name>
</gene>
<dbReference type="RefSeq" id="WP_154825151.1">
    <property type="nucleotide sequence ID" value="NZ_JACRTL010000009.1"/>
</dbReference>